<protein>
    <recommendedName>
        <fullName evidence="7">Major facilitator superfamily (MFS) profile domain-containing protein</fullName>
    </recommendedName>
</protein>
<dbReference type="Pfam" id="PF07690">
    <property type="entry name" value="MFS_1"/>
    <property type="match status" value="1"/>
</dbReference>
<evidence type="ECO:0000313" key="9">
    <source>
        <dbReference type="Proteomes" id="UP000573603"/>
    </source>
</evidence>
<feature type="transmembrane region" description="Helical" evidence="6">
    <location>
        <begin position="412"/>
        <end position="433"/>
    </location>
</feature>
<feature type="transmembrane region" description="Helical" evidence="6">
    <location>
        <begin position="439"/>
        <end position="460"/>
    </location>
</feature>
<feature type="transmembrane region" description="Helical" evidence="6">
    <location>
        <begin position="364"/>
        <end position="384"/>
    </location>
</feature>
<dbReference type="Proteomes" id="UP000573603">
    <property type="component" value="Unassembled WGS sequence"/>
</dbReference>
<dbReference type="PROSITE" id="PS50850">
    <property type="entry name" value="MFS"/>
    <property type="match status" value="1"/>
</dbReference>
<dbReference type="InterPro" id="IPR020846">
    <property type="entry name" value="MFS_dom"/>
</dbReference>
<gene>
    <name evidence="8" type="ORF">FANTH_14257</name>
</gene>
<dbReference type="SUPFAM" id="SSF103473">
    <property type="entry name" value="MFS general substrate transporter"/>
    <property type="match status" value="1"/>
</dbReference>
<keyword evidence="9" id="KW-1185">Reference proteome</keyword>
<evidence type="ECO:0000259" key="7">
    <source>
        <dbReference type="PROSITE" id="PS50850"/>
    </source>
</evidence>
<name>A0A8H5DN32_9HYPO</name>
<comment type="subcellular location">
    <subcellularLocation>
        <location evidence="1">Membrane</location>
        <topology evidence="1">Multi-pass membrane protein</topology>
    </subcellularLocation>
</comment>
<feature type="domain" description="Major facilitator superfamily (MFS) profile" evidence="7">
    <location>
        <begin position="101"/>
        <end position="542"/>
    </location>
</feature>
<reference evidence="8 9" key="1">
    <citation type="journal article" date="2020" name="BMC Genomics">
        <title>Correction to: Identification and distribution of gene clusters required for synthesis of sphingolipid metabolism inhibitors in diverse species of the filamentous fungus Fusarium.</title>
        <authorList>
            <person name="Kim H.S."/>
            <person name="Lohmar J.M."/>
            <person name="Busman M."/>
            <person name="Brown D.W."/>
            <person name="Naumann T.A."/>
            <person name="Divon H.H."/>
            <person name="Lysoe E."/>
            <person name="Uhlig S."/>
            <person name="Proctor R.H."/>
        </authorList>
    </citation>
    <scope>NUCLEOTIDE SEQUENCE [LARGE SCALE GENOMIC DNA]</scope>
    <source>
        <strain evidence="8 9">NRRL 25214</strain>
    </source>
</reference>
<evidence type="ECO:0000256" key="3">
    <source>
        <dbReference type="ARBA" id="ARBA00022989"/>
    </source>
</evidence>
<dbReference type="CDD" id="cd17323">
    <property type="entry name" value="MFS_Tpo1_MDR_like"/>
    <property type="match status" value="1"/>
</dbReference>
<keyword evidence="5" id="KW-0325">Glycoprotein</keyword>
<proteinExistence type="predicted"/>
<keyword evidence="2 6" id="KW-0812">Transmembrane</keyword>
<sequence length="542" mass="60149">MPYLAKLKSPTPRHDIIFAEHIFLNSNITPISPQPFKLTLITMPPSISHPPPEMVLINPPSQPEPTISPQTITRINAAYDWTSPTDPSNPRNFSLLTKTLSIASITSLAWSSCFAGAIYAPAQTAVSHDFHQGRLLSVLPLSLYNLGMACGPLVGAPLSETYGRKTVYVATTPIFLAFLLGSGFAGDIVSLSICRFFAGMFASPNVNNTSATIMDYCAPQYRGASLGIYYSIPSLGAAVGPLVGGFVQRSFGWRWTQWVAVVITCVLYIPVLFTRETYKKVVLRRRAIRMGLGDSSSQQTTVARTVRHFFTVLILRPLHMLFTEPIVTLVSLYNGFIFGLLYTFIISVPWIFRHYYNFSATGESLSYLGITLGTLLACAPFVLIDFSYYQKRLIHWTQTHDASEPFPPEHRLISSMIGSFLLPASLLIAGWTAEFRLHWILPIFFQGMTMLACLLIYAGVNLFMLDAYGPLYGASASGAMMLSRYSLSFAFPMFALQMFEKLGAGWATTLLAGFTLLMAPIPWCFFVYGERIRARSRYESSS</sequence>
<feature type="transmembrane region" description="Helical" evidence="6">
    <location>
        <begin position="326"/>
        <end position="352"/>
    </location>
</feature>
<evidence type="ECO:0000256" key="1">
    <source>
        <dbReference type="ARBA" id="ARBA00004141"/>
    </source>
</evidence>
<evidence type="ECO:0000256" key="5">
    <source>
        <dbReference type="ARBA" id="ARBA00023180"/>
    </source>
</evidence>
<dbReference type="GO" id="GO:0000297">
    <property type="term" value="F:spermine transmembrane transporter activity"/>
    <property type="evidence" value="ECO:0007669"/>
    <property type="project" value="TreeGrafter"/>
</dbReference>
<accession>A0A8H5DN32</accession>
<keyword evidence="3 6" id="KW-1133">Transmembrane helix</keyword>
<dbReference type="InterPro" id="IPR011701">
    <property type="entry name" value="MFS"/>
</dbReference>
<evidence type="ECO:0000256" key="2">
    <source>
        <dbReference type="ARBA" id="ARBA00022692"/>
    </source>
</evidence>
<dbReference type="PANTHER" id="PTHR23502">
    <property type="entry name" value="MAJOR FACILITATOR SUPERFAMILY"/>
    <property type="match status" value="1"/>
</dbReference>
<feature type="transmembrane region" description="Helical" evidence="6">
    <location>
        <begin position="174"/>
        <end position="198"/>
    </location>
</feature>
<feature type="transmembrane region" description="Helical" evidence="6">
    <location>
        <begin position="142"/>
        <end position="162"/>
    </location>
</feature>
<evidence type="ECO:0000256" key="4">
    <source>
        <dbReference type="ARBA" id="ARBA00023136"/>
    </source>
</evidence>
<feature type="transmembrane region" description="Helical" evidence="6">
    <location>
        <begin position="100"/>
        <end position="122"/>
    </location>
</feature>
<feature type="transmembrane region" description="Helical" evidence="6">
    <location>
        <begin position="255"/>
        <end position="274"/>
    </location>
</feature>
<dbReference type="AlphaFoldDB" id="A0A8H5DN32"/>
<keyword evidence="4 6" id="KW-0472">Membrane</keyword>
<feature type="transmembrane region" description="Helical" evidence="6">
    <location>
        <begin position="505"/>
        <end position="528"/>
    </location>
</feature>
<comment type="caution">
    <text evidence="8">The sequence shown here is derived from an EMBL/GenBank/DDBJ whole genome shotgun (WGS) entry which is preliminary data.</text>
</comment>
<evidence type="ECO:0000313" key="8">
    <source>
        <dbReference type="EMBL" id="KAF5229267.1"/>
    </source>
</evidence>
<evidence type="ECO:0000256" key="6">
    <source>
        <dbReference type="SAM" id="Phobius"/>
    </source>
</evidence>
<dbReference type="GO" id="GO:0015606">
    <property type="term" value="F:spermidine transmembrane transporter activity"/>
    <property type="evidence" value="ECO:0007669"/>
    <property type="project" value="TreeGrafter"/>
</dbReference>
<organism evidence="8 9">
    <name type="scientific">Fusarium anthophilum</name>
    <dbReference type="NCBI Taxonomy" id="48485"/>
    <lineage>
        <taxon>Eukaryota</taxon>
        <taxon>Fungi</taxon>
        <taxon>Dikarya</taxon>
        <taxon>Ascomycota</taxon>
        <taxon>Pezizomycotina</taxon>
        <taxon>Sordariomycetes</taxon>
        <taxon>Hypocreomycetidae</taxon>
        <taxon>Hypocreales</taxon>
        <taxon>Nectriaceae</taxon>
        <taxon>Fusarium</taxon>
        <taxon>Fusarium fujikuroi species complex</taxon>
    </lineage>
</organism>
<dbReference type="PANTHER" id="PTHR23502:SF38">
    <property type="entry name" value="POLYAMINE TRANSPORTER 4"/>
    <property type="match status" value="1"/>
</dbReference>
<dbReference type="Gene3D" id="1.20.1250.20">
    <property type="entry name" value="MFS general substrate transporter like domains"/>
    <property type="match status" value="1"/>
</dbReference>
<dbReference type="GO" id="GO:0005886">
    <property type="term" value="C:plasma membrane"/>
    <property type="evidence" value="ECO:0007669"/>
    <property type="project" value="TreeGrafter"/>
</dbReference>
<dbReference type="InterPro" id="IPR036259">
    <property type="entry name" value="MFS_trans_sf"/>
</dbReference>
<dbReference type="EMBL" id="JABEVY010000594">
    <property type="protein sequence ID" value="KAF5229267.1"/>
    <property type="molecule type" value="Genomic_DNA"/>
</dbReference>